<dbReference type="Gene3D" id="1.25.40.10">
    <property type="entry name" value="Tetratricopeptide repeat domain"/>
    <property type="match status" value="1"/>
</dbReference>
<comment type="caution">
    <text evidence="9">The sequence shown here is derived from an EMBL/GenBank/DDBJ whole genome shotgun (WGS) entry which is preliminary data.</text>
</comment>
<sequence length="364" mass="40877">MADNIQRGEEFEKKAEKKISGWGLFGSKYEDAADFYDKAANCFKLAKSWDRAGSTYVKLSNCYTKLDSKHEAAQAYADAGHCYKKTSAKVLINIFFFAEAISCLEQAANLFLDNGRFNMAGKYYKEIAELYELEQNFEQAIIYFEKAADIYQSEEATTAANQYQKAIQIFEDIGRQSLNNNLLKYGVKGHLLNAGICQLCKGDVVAITNALDRYQEMDPTFSGTREYKLLVDLAAAVDEEDVVKFTDAVKEFDSMTQLSCIDIESVTVGWISGHDIGTESQSTHSETKWGLVDKVLSQLTIQSPLSFQTPIGSFKTHSPMDILLDSLHLFILFDSTAQDAWKTTLLLRVKEAIKAKELEEDDLT</sequence>
<accession>A0A438J241</accession>
<dbReference type="GO" id="GO:0016192">
    <property type="term" value="P:vesicle-mediated transport"/>
    <property type="evidence" value="ECO:0007669"/>
    <property type="project" value="UniProtKB-KW"/>
</dbReference>
<feature type="repeat" description="TPR" evidence="7">
    <location>
        <begin position="121"/>
        <end position="154"/>
    </location>
</feature>
<dbReference type="Pfam" id="PF14938">
    <property type="entry name" value="SNAP"/>
    <property type="match status" value="1"/>
</dbReference>
<dbReference type="FunFam" id="1.25.40.10:FF:000049">
    <property type="entry name" value="Alpha-soluble NSF attachment protein-like"/>
    <property type="match status" value="1"/>
</dbReference>
<gene>
    <name evidence="9" type="primary">SNAA_3</name>
    <name evidence="9" type="ORF">CK203_016685</name>
</gene>
<keyword evidence="4 8" id="KW-0931">ER-Golgi transport</keyword>
<dbReference type="GO" id="GO:0016020">
    <property type="term" value="C:membrane"/>
    <property type="evidence" value="ECO:0007669"/>
    <property type="project" value="UniProtKB-SubCell"/>
</dbReference>
<reference evidence="9 10" key="1">
    <citation type="journal article" date="2018" name="PLoS Genet.">
        <title>Population sequencing reveals clonal diversity and ancestral inbreeding in the grapevine cultivar Chardonnay.</title>
        <authorList>
            <person name="Roach M.J."/>
            <person name="Johnson D.L."/>
            <person name="Bohlmann J."/>
            <person name="van Vuuren H.J."/>
            <person name="Jones S.J."/>
            <person name="Pretorius I.S."/>
            <person name="Schmidt S.A."/>
            <person name="Borneman A.R."/>
        </authorList>
    </citation>
    <scope>NUCLEOTIDE SEQUENCE [LARGE SCALE GENOMIC DNA]</scope>
    <source>
        <strain evidence="10">cv. Chardonnay</strain>
        <tissue evidence="9">Leaf</tissue>
    </source>
</reference>
<dbReference type="CDD" id="cd15832">
    <property type="entry name" value="SNAP"/>
    <property type="match status" value="1"/>
</dbReference>
<organism evidence="9 10">
    <name type="scientific">Vitis vinifera</name>
    <name type="common">Grape</name>
    <dbReference type="NCBI Taxonomy" id="29760"/>
    <lineage>
        <taxon>Eukaryota</taxon>
        <taxon>Viridiplantae</taxon>
        <taxon>Streptophyta</taxon>
        <taxon>Embryophyta</taxon>
        <taxon>Tracheophyta</taxon>
        <taxon>Spermatophyta</taxon>
        <taxon>Magnoliopsida</taxon>
        <taxon>eudicotyledons</taxon>
        <taxon>Gunneridae</taxon>
        <taxon>Pentapetalae</taxon>
        <taxon>rosids</taxon>
        <taxon>Vitales</taxon>
        <taxon>Vitaceae</taxon>
        <taxon>Viteae</taxon>
        <taxon>Vitis</taxon>
    </lineage>
</organism>
<protein>
    <submittedName>
        <fullName evidence="9">Alpha-soluble NSF attachment protein</fullName>
    </submittedName>
</protein>
<name>A0A438J241_VITVI</name>
<dbReference type="PROSITE" id="PS50005">
    <property type="entry name" value="TPR"/>
    <property type="match status" value="1"/>
</dbReference>
<dbReference type="InterPro" id="IPR011990">
    <property type="entry name" value="TPR-like_helical_dom_sf"/>
</dbReference>
<proteinExistence type="inferred from homology"/>
<dbReference type="EMBL" id="QGNW01000067">
    <property type="protein sequence ID" value="RVX03030.1"/>
    <property type="molecule type" value="Genomic_DNA"/>
</dbReference>
<evidence type="ECO:0000313" key="10">
    <source>
        <dbReference type="Proteomes" id="UP000288805"/>
    </source>
</evidence>
<evidence type="ECO:0000256" key="8">
    <source>
        <dbReference type="RuleBase" id="RU367013"/>
    </source>
</evidence>
<comment type="subcellular location">
    <subcellularLocation>
        <location evidence="1 8">Membrane</location>
        <topology evidence="1 8">Peripheral membrane protein</topology>
    </subcellularLocation>
</comment>
<dbReference type="Proteomes" id="UP000288805">
    <property type="component" value="Unassembled WGS sequence"/>
</dbReference>
<comment type="similarity">
    <text evidence="2 8">Belongs to the SNAP family.</text>
</comment>
<evidence type="ECO:0000256" key="1">
    <source>
        <dbReference type="ARBA" id="ARBA00004170"/>
    </source>
</evidence>
<dbReference type="AlphaFoldDB" id="A0A438J241"/>
<keyword evidence="5 8" id="KW-0653">Protein transport</keyword>
<dbReference type="PANTHER" id="PTHR13768">
    <property type="entry name" value="SOLUBLE NSF ATTACHMENT PROTEIN SNAP"/>
    <property type="match status" value="1"/>
</dbReference>
<comment type="function">
    <text evidence="8">Required for vesicular transport between the endoplasmic reticulum and the Golgi apparatus.</text>
</comment>
<evidence type="ECO:0000256" key="6">
    <source>
        <dbReference type="ARBA" id="ARBA00023136"/>
    </source>
</evidence>
<evidence type="ECO:0000313" key="9">
    <source>
        <dbReference type="EMBL" id="RVX03030.1"/>
    </source>
</evidence>
<dbReference type="GO" id="GO:0005483">
    <property type="term" value="F:soluble NSF attachment protein activity"/>
    <property type="evidence" value="ECO:0007669"/>
    <property type="project" value="UniProtKB-ARBA"/>
</dbReference>
<keyword evidence="3 8" id="KW-0813">Transport</keyword>
<keyword evidence="6 8" id="KW-0472">Membrane</keyword>
<dbReference type="InterPro" id="IPR000744">
    <property type="entry name" value="NSF_attach"/>
</dbReference>
<dbReference type="SUPFAM" id="SSF48452">
    <property type="entry name" value="TPR-like"/>
    <property type="match status" value="1"/>
</dbReference>
<keyword evidence="7" id="KW-0802">TPR repeat</keyword>
<dbReference type="PRINTS" id="PR00448">
    <property type="entry name" value="NSFATTACHMNT"/>
</dbReference>
<evidence type="ECO:0000256" key="7">
    <source>
        <dbReference type="PROSITE-ProRule" id="PRU00339"/>
    </source>
</evidence>
<dbReference type="InterPro" id="IPR019734">
    <property type="entry name" value="TPR_rpt"/>
</dbReference>
<evidence type="ECO:0000256" key="5">
    <source>
        <dbReference type="ARBA" id="ARBA00022927"/>
    </source>
</evidence>
<dbReference type="PANTHER" id="PTHR13768:SF8">
    <property type="entry name" value="ALPHA-SOLUBLE NSF ATTACHMENT PROTEIN"/>
    <property type="match status" value="1"/>
</dbReference>
<evidence type="ECO:0000256" key="2">
    <source>
        <dbReference type="ARBA" id="ARBA00010050"/>
    </source>
</evidence>
<evidence type="ECO:0000256" key="4">
    <source>
        <dbReference type="ARBA" id="ARBA00022892"/>
    </source>
</evidence>
<dbReference type="GO" id="GO:0006886">
    <property type="term" value="P:intracellular protein transport"/>
    <property type="evidence" value="ECO:0007669"/>
    <property type="project" value="UniProtKB-UniRule"/>
</dbReference>
<evidence type="ECO:0000256" key="3">
    <source>
        <dbReference type="ARBA" id="ARBA00022448"/>
    </source>
</evidence>